<keyword evidence="4" id="KW-0804">Transcription</keyword>
<evidence type="ECO:0000313" key="6">
    <source>
        <dbReference type="EMBL" id="MDQ0111280.1"/>
    </source>
</evidence>
<dbReference type="InterPro" id="IPR036390">
    <property type="entry name" value="WH_DNA-bd_sf"/>
</dbReference>
<dbReference type="InterPro" id="IPR005119">
    <property type="entry name" value="LysR_subst-bd"/>
</dbReference>
<dbReference type="Pfam" id="PF00126">
    <property type="entry name" value="HTH_1"/>
    <property type="match status" value="1"/>
</dbReference>
<accession>A0ABT9TXT7</accession>
<dbReference type="Proteomes" id="UP001229346">
    <property type="component" value="Unassembled WGS sequence"/>
</dbReference>
<dbReference type="PRINTS" id="PR00039">
    <property type="entry name" value="HTHLYSR"/>
</dbReference>
<proteinExistence type="inferred from homology"/>
<dbReference type="PANTHER" id="PTHR30126">
    <property type="entry name" value="HTH-TYPE TRANSCRIPTIONAL REGULATOR"/>
    <property type="match status" value="1"/>
</dbReference>
<dbReference type="PROSITE" id="PS50931">
    <property type="entry name" value="HTH_LYSR"/>
    <property type="match status" value="1"/>
</dbReference>
<dbReference type="CDD" id="cd05466">
    <property type="entry name" value="PBP2_LTTR_substrate"/>
    <property type="match status" value="1"/>
</dbReference>
<dbReference type="SUPFAM" id="SSF46785">
    <property type="entry name" value="Winged helix' DNA-binding domain"/>
    <property type="match status" value="1"/>
</dbReference>
<evidence type="ECO:0000256" key="2">
    <source>
        <dbReference type="ARBA" id="ARBA00023015"/>
    </source>
</evidence>
<organism evidence="6 7">
    <name type="scientific">Paenibacillus harenae</name>
    <dbReference type="NCBI Taxonomy" id="306543"/>
    <lineage>
        <taxon>Bacteria</taxon>
        <taxon>Bacillati</taxon>
        <taxon>Bacillota</taxon>
        <taxon>Bacilli</taxon>
        <taxon>Bacillales</taxon>
        <taxon>Paenibacillaceae</taxon>
        <taxon>Paenibacillus</taxon>
    </lineage>
</organism>
<dbReference type="Gene3D" id="1.10.10.10">
    <property type="entry name" value="Winged helix-like DNA-binding domain superfamily/Winged helix DNA-binding domain"/>
    <property type="match status" value="1"/>
</dbReference>
<feature type="domain" description="HTH lysR-type" evidence="5">
    <location>
        <begin position="3"/>
        <end position="60"/>
    </location>
</feature>
<dbReference type="InterPro" id="IPR000847">
    <property type="entry name" value="LysR_HTH_N"/>
</dbReference>
<dbReference type="Gene3D" id="3.40.190.290">
    <property type="match status" value="1"/>
</dbReference>
<gene>
    <name evidence="6" type="ORF">J2T15_000713</name>
</gene>
<evidence type="ECO:0000313" key="7">
    <source>
        <dbReference type="Proteomes" id="UP001229346"/>
    </source>
</evidence>
<evidence type="ECO:0000256" key="3">
    <source>
        <dbReference type="ARBA" id="ARBA00023125"/>
    </source>
</evidence>
<evidence type="ECO:0000259" key="5">
    <source>
        <dbReference type="PROSITE" id="PS50931"/>
    </source>
</evidence>
<dbReference type="SUPFAM" id="SSF53850">
    <property type="entry name" value="Periplasmic binding protein-like II"/>
    <property type="match status" value="1"/>
</dbReference>
<evidence type="ECO:0000256" key="1">
    <source>
        <dbReference type="ARBA" id="ARBA00009437"/>
    </source>
</evidence>
<dbReference type="InterPro" id="IPR036388">
    <property type="entry name" value="WH-like_DNA-bd_sf"/>
</dbReference>
<keyword evidence="3 6" id="KW-0238">DNA-binding</keyword>
<dbReference type="GO" id="GO:0003677">
    <property type="term" value="F:DNA binding"/>
    <property type="evidence" value="ECO:0007669"/>
    <property type="project" value="UniProtKB-KW"/>
</dbReference>
<reference evidence="6 7" key="1">
    <citation type="submission" date="2023-07" db="EMBL/GenBank/DDBJ databases">
        <title>Sorghum-associated microbial communities from plants grown in Nebraska, USA.</title>
        <authorList>
            <person name="Schachtman D."/>
        </authorList>
    </citation>
    <scope>NUCLEOTIDE SEQUENCE [LARGE SCALE GENOMIC DNA]</scope>
    <source>
        <strain evidence="6 7">CC482</strain>
    </source>
</reference>
<protein>
    <submittedName>
        <fullName evidence="6">DNA-binding transcriptional LysR family regulator</fullName>
    </submittedName>
</protein>
<sequence>MLMNMEWYRIFLHTARSGNLTKAAAELHITQPSVSYAIKQLEEGLQVKLFDRLSRGVQLTAEGAALFDFVQKSFHLLDAGEARMQALRKLTAGELRIGASGPIMKHVLLSPLDSFHAQYPEVRVRLSQGKSSDIRTKLKEGHIDVGLVHLPFADPELIVRPLVTIQDCFVVGDAYREWTEEVNDPSVLTKIPLLLLTQGSSTRRFVDQWLASQGVQAEADIELSSIDMLIEFAIRGYGAAFITESFVREELGSGKLHSLKLTANPPVREIGIAVRADRSLSMPAERFVELLENV</sequence>
<comment type="caution">
    <text evidence="6">The sequence shown here is derived from an EMBL/GenBank/DDBJ whole genome shotgun (WGS) entry which is preliminary data.</text>
</comment>
<comment type="similarity">
    <text evidence="1">Belongs to the LysR transcriptional regulatory family.</text>
</comment>
<dbReference type="EMBL" id="JAUSSU010000002">
    <property type="protein sequence ID" value="MDQ0111280.1"/>
    <property type="molecule type" value="Genomic_DNA"/>
</dbReference>
<keyword evidence="7" id="KW-1185">Reference proteome</keyword>
<keyword evidence="2" id="KW-0805">Transcription regulation</keyword>
<name>A0ABT9TXT7_PAEHA</name>
<dbReference type="Pfam" id="PF03466">
    <property type="entry name" value="LysR_substrate"/>
    <property type="match status" value="1"/>
</dbReference>
<evidence type="ECO:0000256" key="4">
    <source>
        <dbReference type="ARBA" id="ARBA00023163"/>
    </source>
</evidence>
<dbReference type="PANTHER" id="PTHR30126:SF64">
    <property type="entry name" value="HTH-TYPE TRANSCRIPTIONAL REGULATOR CITR"/>
    <property type="match status" value="1"/>
</dbReference>